<comment type="caution">
    <text evidence="1">The sequence shown here is derived from an EMBL/GenBank/DDBJ whole genome shotgun (WGS) entry which is preliminary data.</text>
</comment>
<name>A0P051_ROSAI</name>
<accession>A0P051</accession>
<evidence type="ECO:0000313" key="2">
    <source>
        <dbReference type="Proteomes" id="UP000004848"/>
    </source>
</evidence>
<dbReference type="Proteomes" id="UP000004848">
    <property type="component" value="Unassembled WGS sequence"/>
</dbReference>
<dbReference type="EMBL" id="AAUW01000020">
    <property type="protein sequence ID" value="EAV41459.1"/>
    <property type="molecule type" value="Genomic_DNA"/>
</dbReference>
<dbReference type="RefSeq" id="WP_006938414.1">
    <property type="nucleotide sequence ID" value="NZ_AAUW01000020.1"/>
</dbReference>
<sequence>MLNGKIALDDECHKQWLELQLDLIERPGKKIYNAKLVSFGEDHFE</sequence>
<protein>
    <submittedName>
        <fullName evidence="1">Uncharacterized protein</fullName>
    </submittedName>
</protein>
<gene>
    <name evidence="1" type="ORF">SIAM614_30151</name>
</gene>
<dbReference type="AlphaFoldDB" id="A0P051"/>
<organism evidence="1 2">
    <name type="scientific">Roseibium aggregatum (strain ATCC 25650 / DSM 13394 / JCM 20685 / NBRC 16684 / NCIMB 2208 / IAM 12614 / B1)</name>
    <name type="common">Stappia aggregata</name>
    <dbReference type="NCBI Taxonomy" id="384765"/>
    <lineage>
        <taxon>Bacteria</taxon>
        <taxon>Pseudomonadati</taxon>
        <taxon>Pseudomonadota</taxon>
        <taxon>Alphaproteobacteria</taxon>
        <taxon>Hyphomicrobiales</taxon>
        <taxon>Stappiaceae</taxon>
        <taxon>Roseibium</taxon>
    </lineage>
</organism>
<dbReference type="GeneID" id="68850354"/>
<evidence type="ECO:0000313" key="1">
    <source>
        <dbReference type="EMBL" id="EAV41459.1"/>
    </source>
</evidence>
<reference evidence="1 2" key="1">
    <citation type="submission" date="2006-05" db="EMBL/GenBank/DDBJ databases">
        <authorList>
            <person name="King G."/>
            <person name="Ferriera S."/>
            <person name="Johnson J."/>
            <person name="Kravitz S."/>
            <person name="Beeson K."/>
            <person name="Sutton G."/>
            <person name="Rogers Y.-H."/>
            <person name="Friedman R."/>
            <person name="Frazier M."/>
            <person name="Venter J.C."/>
        </authorList>
    </citation>
    <scope>NUCLEOTIDE SEQUENCE [LARGE SCALE GENOMIC DNA]</scope>
    <source>
        <strain evidence="2">ATCC 25650 / DSM 13394 / JCM 20685 / NBRC 16684 / NCIMB 2208 / IAM 12614 / B1</strain>
    </source>
</reference>
<proteinExistence type="predicted"/>